<comment type="caution">
    <text evidence="1">The sequence shown here is derived from an EMBL/GenBank/DDBJ whole genome shotgun (WGS) entry which is preliminary data.</text>
</comment>
<dbReference type="EMBL" id="BGZK01000550">
    <property type="protein sequence ID" value="GBP49674.1"/>
    <property type="molecule type" value="Genomic_DNA"/>
</dbReference>
<evidence type="ECO:0000313" key="1">
    <source>
        <dbReference type="EMBL" id="GBP49674.1"/>
    </source>
</evidence>
<accession>A0A4C1WHS9</accession>
<name>A0A4C1WHS9_EUMVA</name>
<gene>
    <name evidence="1" type="ORF">EVAR_33308_1</name>
</gene>
<organism evidence="1 2">
    <name type="scientific">Eumeta variegata</name>
    <name type="common">Bagworm moth</name>
    <name type="synonym">Eumeta japonica</name>
    <dbReference type="NCBI Taxonomy" id="151549"/>
    <lineage>
        <taxon>Eukaryota</taxon>
        <taxon>Metazoa</taxon>
        <taxon>Ecdysozoa</taxon>
        <taxon>Arthropoda</taxon>
        <taxon>Hexapoda</taxon>
        <taxon>Insecta</taxon>
        <taxon>Pterygota</taxon>
        <taxon>Neoptera</taxon>
        <taxon>Endopterygota</taxon>
        <taxon>Lepidoptera</taxon>
        <taxon>Glossata</taxon>
        <taxon>Ditrysia</taxon>
        <taxon>Tineoidea</taxon>
        <taxon>Psychidae</taxon>
        <taxon>Oiketicinae</taxon>
        <taxon>Eumeta</taxon>
    </lineage>
</organism>
<evidence type="ECO:0000313" key="2">
    <source>
        <dbReference type="Proteomes" id="UP000299102"/>
    </source>
</evidence>
<reference evidence="1 2" key="1">
    <citation type="journal article" date="2019" name="Commun. Biol.">
        <title>The bagworm genome reveals a unique fibroin gene that provides high tensile strength.</title>
        <authorList>
            <person name="Kono N."/>
            <person name="Nakamura H."/>
            <person name="Ohtoshi R."/>
            <person name="Tomita M."/>
            <person name="Numata K."/>
            <person name="Arakawa K."/>
        </authorList>
    </citation>
    <scope>NUCLEOTIDE SEQUENCE [LARGE SCALE GENOMIC DNA]</scope>
</reference>
<keyword evidence="2" id="KW-1185">Reference proteome</keyword>
<dbReference type="AlphaFoldDB" id="A0A4C1WHS9"/>
<dbReference type="Proteomes" id="UP000299102">
    <property type="component" value="Unassembled WGS sequence"/>
</dbReference>
<sequence length="136" mass="15137">MLSLRLRTRCALAFNDNIRLTALSAISAIIDVYPLSWCFCLKNQDISCENRTVGNPNAHGPQYAHAPQQFELKSPPEGDITPLMTKSCLESSKIVEVQTDRDTAVHERDGACAPITRTNYGCDLAPHQINKKNMIH</sequence>
<proteinExistence type="predicted"/>
<protein>
    <submittedName>
        <fullName evidence="1">Uncharacterized protein</fullName>
    </submittedName>
</protein>